<sequence>YKEDIRILTPEEFETIRGMAEQRIGIPPEAWWKTERERIAISPQTSTDILEVANMNRLDYILWPFLVRGKSTLLYASKGIGKSALAHSIAACLSSRQKKRLFIENSWGASKGNFDSYKVLYLDFENQPNEHLDLLKRMCRKYWHTEKSETEKDAKNFLWKNMPEIGLSGINFTLPENHQKLLDLLDKAQNEGESNHPVDVLIIDTYHEFTSLSDEVNTHRGLRELLRILNERNLATLILNHAKASDSQKMSGYNIIKESFAYVMKLRREGEQSRPLSEPITVSFDAVRTGWLGRELTEFKIYQPESPGRWHLYSPERSATEERNRIRDYYINVEKFGKEETAKLLGTSPASLYRDVKDAD</sequence>
<evidence type="ECO:0000313" key="3">
    <source>
        <dbReference type="Proteomes" id="UP000576225"/>
    </source>
</evidence>
<gene>
    <name evidence="2" type="ORF">HF882_13735</name>
</gene>
<proteinExistence type="predicted"/>
<dbReference type="Gene3D" id="3.40.50.300">
    <property type="entry name" value="P-loop containing nucleotide triphosphate hydrolases"/>
    <property type="match status" value="1"/>
</dbReference>
<dbReference type="Pfam" id="PF13481">
    <property type="entry name" value="AAA_25"/>
    <property type="match status" value="1"/>
</dbReference>
<evidence type="ECO:0000313" key="2">
    <source>
        <dbReference type="EMBL" id="NMD87646.1"/>
    </source>
</evidence>
<feature type="non-terminal residue" evidence="2">
    <location>
        <position position="1"/>
    </location>
</feature>
<feature type="domain" description="AAA+ ATPase" evidence="1">
    <location>
        <begin position="68"/>
        <end position="270"/>
    </location>
</feature>
<comment type="caution">
    <text evidence="2">The sequence shown here is derived from an EMBL/GenBank/DDBJ whole genome shotgun (WGS) entry which is preliminary data.</text>
</comment>
<organism evidence="2 3">
    <name type="scientific">Victivallis vadensis</name>
    <dbReference type="NCBI Taxonomy" id="172901"/>
    <lineage>
        <taxon>Bacteria</taxon>
        <taxon>Pseudomonadati</taxon>
        <taxon>Lentisphaerota</taxon>
        <taxon>Lentisphaeria</taxon>
        <taxon>Victivallales</taxon>
        <taxon>Victivallaceae</taxon>
        <taxon>Victivallis</taxon>
    </lineage>
</organism>
<dbReference type="SUPFAM" id="SSF52540">
    <property type="entry name" value="P-loop containing nucleoside triphosphate hydrolases"/>
    <property type="match status" value="1"/>
</dbReference>
<dbReference type="EMBL" id="JABAEW010000027">
    <property type="protein sequence ID" value="NMD87646.1"/>
    <property type="molecule type" value="Genomic_DNA"/>
</dbReference>
<evidence type="ECO:0000259" key="1">
    <source>
        <dbReference type="SMART" id="SM00382"/>
    </source>
</evidence>
<accession>A0A848B4A7</accession>
<dbReference type="InterPro" id="IPR027417">
    <property type="entry name" value="P-loop_NTPase"/>
</dbReference>
<reference evidence="2 3" key="1">
    <citation type="submission" date="2020-04" db="EMBL/GenBank/DDBJ databases">
        <authorList>
            <person name="Hitch T.C.A."/>
            <person name="Wylensek D."/>
            <person name="Clavel T."/>
        </authorList>
    </citation>
    <scope>NUCLEOTIDE SEQUENCE [LARGE SCALE GENOMIC DNA]</scope>
    <source>
        <strain evidence="2 3">COR2-253-APC-1A</strain>
    </source>
</reference>
<protein>
    <submittedName>
        <fullName evidence="2">AAA family ATPase</fullName>
    </submittedName>
</protein>
<dbReference type="SMART" id="SM00382">
    <property type="entry name" value="AAA"/>
    <property type="match status" value="1"/>
</dbReference>
<dbReference type="Proteomes" id="UP000576225">
    <property type="component" value="Unassembled WGS sequence"/>
</dbReference>
<dbReference type="AlphaFoldDB" id="A0A848B4A7"/>
<dbReference type="InterPro" id="IPR003593">
    <property type="entry name" value="AAA+_ATPase"/>
</dbReference>
<dbReference type="RefSeq" id="WP_168963008.1">
    <property type="nucleotide sequence ID" value="NZ_JABAEW010000027.1"/>
</dbReference>
<name>A0A848B4A7_9BACT</name>